<gene>
    <name evidence="2" type="ordered locus">TKWG_07025</name>
</gene>
<evidence type="ECO:0000256" key="1">
    <source>
        <dbReference type="SAM" id="MobiDB-lite"/>
    </source>
</evidence>
<feature type="region of interest" description="Disordered" evidence="1">
    <location>
        <begin position="1"/>
        <end position="25"/>
    </location>
</feature>
<dbReference type="KEGG" id="aka:TKWG_07025"/>
<evidence type="ECO:0000313" key="2">
    <source>
        <dbReference type="EMBL" id="AFK61838.1"/>
    </source>
</evidence>
<dbReference type="HOGENOM" id="CLU_2490870_0_0_4"/>
<proteinExistence type="predicted"/>
<evidence type="ECO:0000313" key="3">
    <source>
        <dbReference type="Proteomes" id="UP000005267"/>
    </source>
</evidence>
<dbReference type="EMBL" id="CP003555">
    <property type="protein sequence ID" value="AFK61838.1"/>
    <property type="molecule type" value="Genomic_DNA"/>
</dbReference>
<keyword evidence="3" id="KW-1185">Reference proteome</keyword>
<dbReference type="AlphaFoldDB" id="I3UA00"/>
<reference evidence="2 3" key="1">
    <citation type="journal article" date="2011" name="J. Bacteriol.">
        <title>Whole-genome shotgun sequencing of the sulfur-oxidizing chemoautotroph Tetrathiobacter kashmirensis.</title>
        <authorList>
            <person name="Ghosh W."/>
            <person name="George A."/>
            <person name="Agarwal A."/>
            <person name="Raj P."/>
            <person name="Alam M."/>
            <person name="Pyne P."/>
            <person name="Das Gupta S.K."/>
        </authorList>
    </citation>
    <scope>NUCLEOTIDE SEQUENCE [LARGE SCALE GENOMIC DNA]</scope>
    <source>
        <strain evidence="2 3">WT001</strain>
    </source>
</reference>
<sequence length="86" mass="9431">MQSTLDTSVKPPDAAKKTKTGGDIQQQGIPFSQRKLGRVLQQRQRCRLDCRMMNMLIIFGKHSLGTQGIDAADAHAGLHTCGPGRR</sequence>
<accession>I3UA00</accession>
<name>I3UA00_ADVKW</name>
<organism evidence="2 3">
    <name type="scientific">Advenella kashmirensis (strain DSM 17095 / LMG 22695 / WT001)</name>
    <name type="common">Tetrathiobacter kashmirensis</name>
    <dbReference type="NCBI Taxonomy" id="1036672"/>
    <lineage>
        <taxon>Bacteria</taxon>
        <taxon>Pseudomonadati</taxon>
        <taxon>Pseudomonadota</taxon>
        <taxon>Betaproteobacteria</taxon>
        <taxon>Burkholderiales</taxon>
        <taxon>Alcaligenaceae</taxon>
    </lineage>
</organism>
<reference evidence="3" key="2">
    <citation type="journal article" date="2013" name="PLoS ONE">
        <title>Genome implosion elicits host-confinement in Alcaligenaceae: evidence from the comparative genomics of Tetrathiobacter kashmirensis, a pathogen in the making.</title>
        <authorList>
            <person name="Ghosh W."/>
            <person name="Alam M."/>
            <person name="Roy C."/>
            <person name="Pyne P."/>
            <person name="George A."/>
            <person name="Chakraborty R."/>
            <person name="Majumder S."/>
            <person name="Agarwal A."/>
            <person name="Chakraborty S."/>
            <person name="Majumdar S."/>
            <person name="Gupta S.K."/>
        </authorList>
    </citation>
    <scope>NUCLEOTIDE SEQUENCE [LARGE SCALE GENOMIC DNA]</scope>
    <source>
        <strain evidence="3">WT001</strain>
    </source>
</reference>
<protein>
    <submittedName>
        <fullName evidence="2">Uncharacterized protein</fullName>
    </submittedName>
</protein>
<dbReference type="Proteomes" id="UP000005267">
    <property type="component" value="Chromosome"/>
</dbReference>